<evidence type="ECO:0000256" key="3">
    <source>
        <dbReference type="ARBA" id="ARBA00023163"/>
    </source>
</evidence>
<dbReference type="InterPro" id="IPR050397">
    <property type="entry name" value="Env_Response_Regulators"/>
</dbReference>
<dbReference type="AlphaFoldDB" id="A0A0A8K4F8"/>
<dbReference type="SMART" id="SM00419">
    <property type="entry name" value="HTH_CRP"/>
    <property type="match status" value="1"/>
</dbReference>
<dbReference type="InterPro" id="IPR018490">
    <property type="entry name" value="cNMP-bd_dom_sf"/>
</dbReference>
<dbReference type="Proteomes" id="UP000031643">
    <property type="component" value="Chromosome"/>
</dbReference>
<dbReference type="InterPro" id="IPR036390">
    <property type="entry name" value="WH_DNA-bd_sf"/>
</dbReference>
<evidence type="ECO:0000256" key="1">
    <source>
        <dbReference type="ARBA" id="ARBA00023015"/>
    </source>
</evidence>
<dbReference type="STRING" id="1384459.GL4_1402"/>
<dbReference type="InterPro" id="IPR000595">
    <property type="entry name" value="cNMP-bd_dom"/>
</dbReference>
<dbReference type="GO" id="GO:0016301">
    <property type="term" value="F:kinase activity"/>
    <property type="evidence" value="ECO:0007669"/>
    <property type="project" value="UniProtKB-KW"/>
</dbReference>
<dbReference type="Pfam" id="PF13545">
    <property type="entry name" value="HTH_Crp_2"/>
    <property type="match status" value="1"/>
</dbReference>
<dbReference type="InterPro" id="IPR014710">
    <property type="entry name" value="RmlC-like_jellyroll"/>
</dbReference>
<dbReference type="HOGENOM" id="CLU_075053_0_0_5"/>
<dbReference type="SUPFAM" id="SSF46785">
    <property type="entry name" value="Winged helix' DNA-binding domain"/>
    <property type="match status" value="1"/>
</dbReference>
<reference evidence="6 7" key="1">
    <citation type="submission" date="2014-09" db="EMBL/GenBank/DDBJ databases">
        <title>Genome sequencing of Methyloceanibacter caenitepidi Gela4.</title>
        <authorList>
            <person name="Takeuchi M."/>
            <person name="Susumu S."/>
            <person name="Kamagata Y."/>
            <person name="Oshima K."/>
            <person name="Hattori M."/>
            <person name="Iwasaki W."/>
        </authorList>
    </citation>
    <scope>NUCLEOTIDE SEQUENCE [LARGE SCALE GENOMIC DNA]</scope>
    <source>
        <strain evidence="6 7">Gela4</strain>
    </source>
</reference>
<sequence length="254" mass="28831">MTLTPPGRSPNTEQIKCKHCPLRGNEAFRAFTEKELDFVQTFKSGELVADAGTTIFLEGNNSAHLYTILSGWVFRYKLLDDGRRQILNFGLPGDFFGLQSSMFGEMDHSVEALTDVVLCVFPREKVWHLYEHYPDLGFDLTWLAAREQFMLDENLLTVGRRTAIERVASVLLNVFLRIQQLGMARGRRVDVPFTQQQLADALGLSHVHTNKTIKKLTSENLIDWHPPKLHIKDLEGLARVANAELASLPVRPFI</sequence>
<dbReference type="Gene3D" id="1.10.10.10">
    <property type="entry name" value="Winged helix-like DNA-binding domain superfamily/Winged helix DNA-binding domain"/>
    <property type="match status" value="1"/>
</dbReference>
<protein>
    <submittedName>
        <fullName evidence="6">cAMP-binding proteins-catabolite gene activator and regulatory subunit of cAMP-dependent protein kinases</fullName>
    </submittedName>
</protein>
<dbReference type="PANTHER" id="PTHR24567">
    <property type="entry name" value="CRP FAMILY TRANSCRIPTIONAL REGULATORY PROTEIN"/>
    <property type="match status" value="1"/>
</dbReference>
<keyword evidence="6" id="KW-0418">Kinase</keyword>
<gene>
    <name evidence="6" type="ORF">GL4_1402</name>
</gene>
<evidence type="ECO:0000313" key="7">
    <source>
        <dbReference type="Proteomes" id="UP000031643"/>
    </source>
</evidence>
<dbReference type="RefSeq" id="WP_045365942.1">
    <property type="nucleotide sequence ID" value="NZ_AP014648.1"/>
</dbReference>
<evidence type="ECO:0000259" key="4">
    <source>
        <dbReference type="PROSITE" id="PS50042"/>
    </source>
</evidence>
<dbReference type="GO" id="GO:0003700">
    <property type="term" value="F:DNA-binding transcription factor activity"/>
    <property type="evidence" value="ECO:0007669"/>
    <property type="project" value="TreeGrafter"/>
</dbReference>
<dbReference type="OrthoDB" id="7584044at2"/>
<accession>A0A0A8K4F8</accession>
<keyword evidence="2" id="KW-0238">DNA-binding</keyword>
<dbReference type="CDD" id="cd00038">
    <property type="entry name" value="CAP_ED"/>
    <property type="match status" value="1"/>
</dbReference>
<dbReference type="GO" id="GO:0005829">
    <property type="term" value="C:cytosol"/>
    <property type="evidence" value="ECO:0007669"/>
    <property type="project" value="TreeGrafter"/>
</dbReference>
<name>A0A0A8K4F8_9HYPH</name>
<dbReference type="EMBL" id="AP014648">
    <property type="protein sequence ID" value="BAQ16859.1"/>
    <property type="molecule type" value="Genomic_DNA"/>
</dbReference>
<keyword evidence="6" id="KW-0808">Transferase</keyword>
<dbReference type="SUPFAM" id="SSF51206">
    <property type="entry name" value="cAMP-binding domain-like"/>
    <property type="match status" value="1"/>
</dbReference>
<feature type="domain" description="HTH crp-type" evidence="5">
    <location>
        <begin position="161"/>
        <end position="235"/>
    </location>
</feature>
<dbReference type="PROSITE" id="PS50042">
    <property type="entry name" value="CNMP_BINDING_3"/>
    <property type="match status" value="1"/>
</dbReference>
<organism evidence="6 7">
    <name type="scientific">Methyloceanibacter caenitepidi</name>
    <dbReference type="NCBI Taxonomy" id="1384459"/>
    <lineage>
        <taxon>Bacteria</taxon>
        <taxon>Pseudomonadati</taxon>
        <taxon>Pseudomonadota</taxon>
        <taxon>Alphaproteobacteria</taxon>
        <taxon>Hyphomicrobiales</taxon>
        <taxon>Hyphomicrobiaceae</taxon>
        <taxon>Methyloceanibacter</taxon>
    </lineage>
</organism>
<evidence type="ECO:0000256" key="2">
    <source>
        <dbReference type="ARBA" id="ARBA00023125"/>
    </source>
</evidence>
<dbReference type="SMART" id="SM00100">
    <property type="entry name" value="cNMP"/>
    <property type="match status" value="1"/>
</dbReference>
<dbReference type="PANTHER" id="PTHR24567:SF68">
    <property type="entry name" value="DNA-BINDING TRANSCRIPTIONAL DUAL REGULATOR CRP"/>
    <property type="match status" value="1"/>
</dbReference>
<keyword evidence="1" id="KW-0805">Transcription regulation</keyword>
<proteinExistence type="predicted"/>
<dbReference type="KEGG" id="mcg:GL4_1402"/>
<dbReference type="PROSITE" id="PS51063">
    <property type="entry name" value="HTH_CRP_2"/>
    <property type="match status" value="1"/>
</dbReference>
<dbReference type="InterPro" id="IPR036388">
    <property type="entry name" value="WH-like_DNA-bd_sf"/>
</dbReference>
<dbReference type="GO" id="GO:0003677">
    <property type="term" value="F:DNA binding"/>
    <property type="evidence" value="ECO:0007669"/>
    <property type="project" value="UniProtKB-KW"/>
</dbReference>
<dbReference type="InterPro" id="IPR012318">
    <property type="entry name" value="HTH_CRP"/>
</dbReference>
<keyword evidence="7" id="KW-1185">Reference proteome</keyword>
<evidence type="ECO:0000259" key="5">
    <source>
        <dbReference type="PROSITE" id="PS51063"/>
    </source>
</evidence>
<keyword evidence="3" id="KW-0804">Transcription</keyword>
<dbReference type="Pfam" id="PF00027">
    <property type="entry name" value="cNMP_binding"/>
    <property type="match status" value="1"/>
</dbReference>
<feature type="domain" description="Cyclic nucleotide-binding" evidence="4">
    <location>
        <begin position="27"/>
        <end position="97"/>
    </location>
</feature>
<dbReference type="Gene3D" id="2.60.120.10">
    <property type="entry name" value="Jelly Rolls"/>
    <property type="match status" value="1"/>
</dbReference>
<evidence type="ECO:0000313" key="6">
    <source>
        <dbReference type="EMBL" id="BAQ16859.1"/>
    </source>
</evidence>